<dbReference type="InterPro" id="IPR011006">
    <property type="entry name" value="CheY-like_superfamily"/>
</dbReference>
<dbReference type="InterPro" id="IPR001789">
    <property type="entry name" value="Sig_transdc_resp-reg_receiver"/>
</dbReference>
<gene>
    <name evidence="4" type="ORF">BMOU_1562</name>
</gene>
<evidence type="ECO:0000256" key="1">
    <source>
        <dbReference type="ARBA" id="ARBA00023125"/>
    </source>
</evidence>
<dbReference type="CDD" id="cd00156">
    <property type="entry name" value="REC"/>
    <property type="match status" value="1"/>
</dbReference>
<organism evidence="4 5">
    <name type="scientific">Bifidobacterium moukalabense DSM 27321</name>
    <dbReference type="NCBI Taxonomy" id="1435051"/>
    <lineage>
        <taxon>Bacteria</taxon>
        <taxon>Bacillati</taxon>
        <taxon>Actinomycetota</taxon>
        <taxon>Actinomycetes</taxon>
        <taxon>Bifidobacteriales</taxon>
        <taxon>Bifidobacteriaceae</taxon>
        <taxon>Bifidobacterium</taxon>
    </lineage>
</organism>
<dbReference type="GO" id="GO:0006355">
    <property type="term" value="P:regulation of DNA-templated transcription"/>
    <property type="evidence" value="ECO:0007669"/>
    <property type="project" value="InterPro"/>
</dbReference>
<dbReference type="GeneID" id="97502056"/>
<protein>
    <submittedName>
        <fullName evidence="4">Transcriptional regulator</fullName>
    </submittedName>
</protein>
<dbReference type="OrthoDB" id="581105at2"/>
<dbReference type="GO" id="GO:0003677">
    <property type="term" value="F:DNA binding"/>
    <property type="evidence" value="ECO:0007669"/>
    <property type="project" value="UniProtKB-KW"/>
</dbReference>
<dbReference type="GO" id="GO:0000160">
    <property type="term" value="P:phosphorelay signal transduction system"/>
    <property type="evidence" value="ECO:0007669"/>
    <property type="project" value="InterPro"/>
</dbReference>
<accession>W4N6I0</accession>
<dbReference type="Gene3D" id="1.10.10.10">
    <property type="entry name" value="Winged helix-like DNA-binding domain superfamily/Winged helix DNA-binding domain"/>
    <property type="match status" value="1"/>
</dbReference>
<evidence type="ECO:0000256" key="2">
    <source>
        <dbReference type="PROSITE-ProRule" id="PRU00169"/>
    </source>
</evidence>
<reference evidence="4 5" key="1">
    <citation type="journal article" date="2014" name="Genome Announc.">
        <title>The Genome Sequence of Bifidobacterium moukalabense DSM 27321 Highlights the Close Phylogenetic Relatedness with the Bifidobacterium dentium Taxon.</title>
        <authorList>
            <person name="Lugli G.A."/>
            <person name="Duranti S."/>
            <person name="Milani C."/>
            <person name="Turroni F."/>
            <person name="Viappiani A."/>
            <person name="Mangifesta M."/>
            <person name="van Sinderen D."/>
            <person name="Ventura M."/>
        </authorList>
    </citation>
    <scope>NUCLEOTIDE SEQUENCE [LARGE SCALE GENOMIC DNA]</scope>
    <source>
        <strain evidence="4 5">DSM 27321</strain>
    </source>
</reference>
<keyword evidence="5" id="KW-1185">Reference proteome</keyword>
<dbReference type="SUPFAM" id="SSF46894">
    <property type="entry name" value="C-terminal effector domain of the bipartite response regulators"/>
    <property type="match status" value="1"/>
</dbReference>
<feature type="modified residue" description="4-aspartylphosphate" evidence="2">
    <location>
        <position position="58"/>
    </location>
</feature>
<dbReference type="AlphaFoldDB" id="W4N6I0"/>
<dbReference type="EMBL" id="AZMV01000007">
    <property type="protein sequence ID" value="ETY70703.1"/>
    <property type="molecule type" value="Genomic_DNA"/>
</dbReference>
<evidence type="ECO:0000259" key="3">
    <source>
        <dbReference type="PROSITE" id="PS50110"/>
    </source>
</evidence>
<keyword evidence="1" id="KW-0238">DNA-binding</keyword>
<proteinExistence type="predicted"/>
<dbReference type="Pfam" id="PF00072">
    <property type="entry name" value="Response_reg"/>
    <property type="match status" value="1"/>
</dbReference>
<keyword evidence="2" id="KW-0597">Phosphoprotein</keyword>
<dbReference type="eggNOG" id="COG3947">
    <property type="taxonomic scope" value="Bacteria"/>
</dbReference>
<evidence type="ECO:0000313" key="5">
    <source>
        <dbReference type="Proteomes" id="UP000019155"/>
    </source>
</evidence>
<feature type="domain" description="Response regulatory" evidence="3">
    <location>
        <begin position="2"/>
        <end position="121"/>
    </location>
</feature>
<dbReference type="SMART" id="SM00448">
    <property type="entry name" value="REC"/>
    <property type="match status" value="1"/>
</dbReference>
<dbReference type="Proteomes" id="UP000019155">
    <property type="component" value="Unassembled WGS sequence"/>
</dbReference>
<dbReference type="Gene3D" id="3.40.50.2300">
    <property type="match status" value="1"/>
</dbReference>
<dbReference type="PROSITE" id="PS50110">
    <property type="entry name" value="RESPONSE_REGULATORY"/>
    <property type="match status" value="1"/>
</dbReference>
<sequence length="313" mass="34699">MYVIAADDESLILGSMVKLLQAVFPDAQIRGFGTAKEVESFVRRAAASSANIAYAFLDLRLRGENGLQLAKAIKDLSPHTKIVFSTAYANYSFGLRGDGDTGFIMKPATEDDVRNCVATLDDVLRREPSYRSEFPTDASNGRREQLMIRTFGDFEVFHHGRPMSWDSRNAKDLLALLIHARSKPLTNAQIADALWPIDGRSTAARDADAIRTDRQSGCVSRPKHAFASSLRVRGLVKSLRHTLRTVHPQAGGLIRHSRNATSFSMEPIDGLAVHCDLFDMMHGSAYAVNTYYGEYLPSYPWASFPTADLDPDR</sequence>
<dbReference type="SUPFAM" id="SSF52172">
    <property type="entry name" value="CheY-like"/>
    <property type="match status" value="1"/>
</dbReference>
<dbReference type="PATRIC" id="fig|1435051.3.peg.1545"/>
<dbReference type="InterPro" id="IPR036388">
    <property type="entry name" value="WH-like_DNA-bd_sf"/>
</dbReference>
<comment type="caution">
    <text evidence="4">The sequence shown here is derived from an EMBL/GenBank/DDBJ whole genome shotgun (WGS) entry which is preliminary data.</text>
</comment>
<dbReference type="InterPro" id="IPR016032">
    <property type="entry name" value="Sig_transdc_resp-reg_C-effctor"/>
</dbReference>
<dbReference type="RefSeq" id="WP_034877422.1">
    <property type="nucleotide sequence ID" value="NZ_AZMV01000007.1"/>
</dbReference>
<name>W4N6I0_9BIFI</name>
<evidence type="ECO:0000313" key="4">
    <source>
        <dbReference type="EMBL" id="ETY70703.1"/>
    </source>
</evidence>